<reference evidence="3 4" key="1">
    <citation type="submission" date="2023-05" db="EMBL/GenBank/DDBJ databases">
        <title>B98-5 Cell Line De Novo Hybrid Assembly: An Optical Mapping Approach.</title>
        <authorList>
            <person name="Kananen K."/>
            <person name="Auerbach J.A."/>
            <person name="Kautto E."/>
            <person name="Blachly J.S."/>
        </authorList>
    </citation>
    <scope>NUCLEOTIDE SEQUENCE [LARGE SCALE GENOMIC DNA]</scope>
    <source>
        <strain evidence="3">B95-8</strain>
        <tissue evidence="3">Cell line</tissue>
    </source>
</reference>
<feature type="domain" description="AP-5 complex subunit zeta-1 C-terminal TPR" evidence="2">
    <location>
        <begin position="266"/>
        <end position="303"/>
    </location>
</feature>
<comment type="caution">
    <text evidence="3">The sequence shown here is derived from an EMBL/GenBank/DDBJ whole genome shotgun (WGS) entry which is preliminary data.</text>
</comment>
<evidence type="ECO:0000313" key="3">
    <source>
        <dbReference type="EMBL" id="KAK2117098.1"/>
    </source>
</evidence>
<keyword evidence="4" id="KW-1185">Reference proteome</keyword>
<dbReference type="InterPro" id="IPR055450">
    <property type="entry name" value="AP5Z1_ARM"/>
</dbReference>
<evidence type="ECO:0000259" key="1">
    <source>
        <dbReference type="Pfam" id="PF14764"/>
    </source>
</evidence>
<proteinExistence type="predicted"/>
<dbReference type="Pfam" id="PF14764">
    <property type="entry name" value="SPG48"/>
    <property type="match status" value="1"/>
</dbReference>
<dbReference type="InterPro" id="IPR056856">
    <property type="entry name" value="TPR_AP5Z1_C"/>
</dbReference>
<evidence type="ECO:0000313" key="4">
    <source>
        <dbReference type="Proteomes" id="UP001266305"/>
    </source>
</evidence>
<dbReference type="PANTHER" id="PTHR46488:SF1">
    <property type="entry name" value="AP-5 COMPLEX SUBUNIT ZETA-1"/>
    <property type="match status" value="1"/>
</dbReference>
<dbReference type="EMBL" id="JASSZA010000002">
    <property type="protein sequence ID" value="KAK2117098.1"/>
    <property type="molecule type" value="Genomic_DNA"/>
</dbReference>
<dbReference type="PANTHER" id="PTHR46488">
    <property type="entry name" value="AP-5 COMPLEX SUBUNIT ZETA-1"/>
    <property type="match status" value="1"/>
</dbReference>
<name>A0ABQ9W8F5_SAGOE</name>
<protein>
    <submittedName>
        <fullName evidence="3">Uncharacterized protein</fullName>
    </submittedName>
</protein>
<accession>A0ABQ9W8F5</accession>
<evidence type="ECO:0000259" key="2">
    <source>
        <dbReference type="Pfam" id="PF25154"/>
    </source>
</evidence>
<dbReference type="Pfam" id="PF25154">
    <property type="entry name" value="TPR_AP5Z1_C"/>
    <property type="match status" value="2"/>
</dbReference>
<dbReference type="InterPro" id="IPR028222">
    <property type="entry name" value="AP5Z1"/>
</dbReference>
<feature type="domain" description="AP-5 complex subunit zeta-1 C-terminal TPR" evidence="2">
    <location>
        <begin position="356"/>
        <end position="405"/>
    </location>
</feature>
<organism evidence="3 4">
    <name type="scientific">Saguinus oedipus</name>
    <name type="common">Cotton-top tamarin</name>
    <name type="synonym">Oedipomidas oedipus</name>
    <dbReference type="NCBI Taxonomy" id="9490"/>
    <lineage>
        <taxon>Eukaryota</taxon>
        <taxon>Metazoa</taxon>
        <taxon>Chordata</taxon>
        <taxon>Craniata</taxon>
        <taxon>Vertebrata</taxon>
        <taxon>Euteleostomi</taxon>
        <taxon>Mammalia</taxon>
        <taxon>Eutheria</taxon>
        <taxon>Euarchontoglires</taxon>
        <taxon>Primates</taxon>
        <taxon>Haplorrhini</taxon>
        <taxon>Platyrrhini</taxon>
        <taxon>Cebidae</taxon>
        <taxon>Callitrichinae</taxon>
        <taxon>Saguinus</taxon>
    </lineage>
</organism>
<dbReference type="Proteomes" id="UP001266305">
    <property type="component" value="Unassembled WGS sequence"/>
</dbReference>
<gene>
    <name evidence="3" type="ORF">P7K49_003984</name>
</gene>
<feature type="domain" description="AP-5 complex subunit zeta-1 ARM repeats" evidence="1">
    <location>
        <begin position="194"/>
        <end position="253"/>
    </location>
</feature>
<sequence>MCAWLNTPIHTHRPCPRGFQLHLLPEDLWVPPQHILSTGSAIPSSARCWSDSALSRSSPSQITDMSATAQPSGSVAQLSRVFSIWPPFQDAGVYGEGAETQDPEDGITLRGLAIRVLCTVWDGWPPERWAGLTFRSCTWRPLGPFLCLCGSTLPQGPLSTGQSGSPGSGPSGVLGATDTCVQQACALTGPGLAGEVAAVDSEAVYQHLFARVPSEQFHSPMLAFEFIQFCRDNLHLFARHLSTLRLSFPNLFKAHLGIPGPPLTSEFVELLPALVDAGTALEMLHALLDLPCLTAALDLQLSLPVPPSPSQHPGTVMLQTPAMCLPIRGGVPMGAGAAWDPEWPVLHPSQALGVCSHRSSLAPSERPLWDTSLRIPSCLEAFRDPQFQGLFQYLLRPKASGTTER</sequence>